<dbReference type="Proteomes" id="UP000680588">
    <property type="component" value="Chromosome"/>
</dbReference>
<dbReference type="InterPro" id="IPR036291">
    <property type="entry name" value="NAD(P)-bd_dom_sf"/>
</dbReference>
<evidence type="ECO:0000256" key="2">
    <source>
        <dbReference type="ARBA" id="ARBA00023002"/>
    </source>
</evidence>
<dbReference type="SMART" id="SM00822">
    <property type="entry name" value="PKS_KR"/>
    <property type="match status" value="1"/>
</dbReference>
<evidence type="ECO:0000313" key="5">
    <source>
        <dbReference type="Proteomes" id="UP000680588"/>
    </source>
</evidence>
<dbReference type="Pfam" id="PF13561">
    <property type="entry name" value="adh_short_C2"/>
    <property type="match status" value="1"/>
</dbReference>
<name>A0A975XKZ9_9MICC</name>
<dbReference type="InterPro" id="IPR057326">
    <property type="entry name" value="KR_dom"/>
</dbReference>
<sequence>MELVGSTAIVTGGSKGIGYAVAGALMAHGADVVITSRHDKEVAEAAATLEAAHQGRRVLPVAADVTSAVDVERLYARAEAELAPVAIAVNNAGIHSYETIAHLSEDDWNGVVDSHLKGTFLGTKAALAHMRASGTAGAIINLGAVDAIATTRGTAHYAAAKAGIAKLTEVAALEAGRHGIRVNTVSPGVIVTPENAGTFSPDFEAAWHRSFAIDRMGEPADVAKAVVFLASDYAGWITGINLLVDGGTHLRGLPDYADYLLGGNE</sequence>
<evidence type="ECO:0000313" key="4">
    <source>
        <dbReference type="EMBL" id="QWQ36503.1"/>
    </source>
</evidence>
<reference evidence="4" key="1">
    <citation type="submission" date="2021-06" db="EMBL/GenBank/DDBJ databases">
        <title>Novel species in genus Arthrobacter.</title>
        <authorList>
            <person name="Zhang G."/>
        </authorList>
    </citation>
    <scope>NUCLEOTIDE SEQUENCE</scope>
    <source>
        <strain evidence="4">Zg-ZUI122</strain>
    </source>
</reference>
<evidence type="ECO:0000256" key="1">
    <source>
        <dbReference type="ARBA" id="ARBA00006484"/>
    </source>
</evidence>
<dbReference type="KEGG" id="asun:KG104_01350"/>
<dbReference type="GO" id="GO:0030497">
    <property type="term" value="P:fatty acid elongation"/>
    <property type="evidence" value="ECO:0007669"/>
    <property type="project" value="TreeGrafter"/>
</dbReference>
<dbReference type="CDD" id="cd05233">
    <property type="entry name" value="SDR_c"/>
    <property type="match status" value="1"/>
</dbReference>
<dbReference type="RefSeq" id="WP_104055695.1">
    <property type="nucleotide sequence ID" value="NZ_CP076456.1"/>
</dbReference>
<keyword evidence="5" id="KW-1185">Reference proteome</keyword>
<accession>A0A975XKZ9</accession>
<keyword evidence="2" id="KW-0560">Oxidoreductase</keyword>
<dbReference type="GO" id="GO:0016616">
    <property type="term" value="F:oxidoreductase activity, acting on the CH-OH group of donors, NAD or NADP as acceptor"/>
    <property type="evidence" value="ECO:0007669"/>
    <property type="project" value="TreeGrafter"/>
</dbReference>
<dbReference type="PRINTS" id="PR00080">
    <property type="entry name" value="SDRFAMILY"/>
</dbReference>
<dbReference type="PRINTS" id="PR00081">
    <property type="entry name" value="GDHRDH"/>
</dbReference>
<organism evidence="4 5">
    <name type="scientific">Arthrobacter sunyaminii</name>
    <dbReference type="NCBI Taxonomy" id="2816859"/>
    <lineage>
        <taxon>Bacteria</taxon>
        <taxon>Bacillati</taxon>
        <taxon>Actinomycetota</taxon>
        <taxon>Actinomycetes</taxon>
        <taxon>Micrococcales</taxon>
        <taxon>Micrococcaceae</taxon>
        <taxon>Arthrobacter</taxon>
    </lineage>
</organism>
<dbReference type="InterPro" id="IPR002347">
    <property type="entry name" value="SDR_fam"/>
</dbReference>
<dbReference type="PANTHER" id="PTHR42760">
    <property type="entry name" value="SHORT-CHAIN DEHYDROGENASES/REDUCTASES FAMILY MEMBER"/>
    <property type="match status" value="1"/>
</dbReference>
<evidence type="ECO:0000259" key="3">
    <source>
        <dbReference type="SMART" id="SM00822"/>
    </source>
</evidence>
<proteinExistence type="inferred from homology"/>
<protein>
    <submittedName>
        <fullName evidence="4">SDR family oxidoreductase</fullName>
    </submittedName>
</protein>
<dbReference type="EMBL" id="CP076456">
    <property type="protein sequence ID" value="QWQ36503.1"/>
    <property type="molecule type" value="Genomic_DNA"/>
</dbReference>
<feature type="domain" description="Ketoreductase" evidence="3">
    <location>
        <begin position="6"/>
        <end position="148"/>
    </location>
</feature>
<dbReference type="AlphaFoldDB" id="A0A975XKZ9"/>
<dbReference type="FunFam" id="3.40.50.720:FF:000084">
    <property type="entry name" value="Short-chain dehydrogenase reductase"/>
    <property type="match status" value="1"/>
</dbReference>
<gene>
    <name evidence="4" type="ORF">KG104_01350</name>
</gene>
<dbReference type="Gene3D" id="3.40.50.720">
    <property type="entry name" value="NAD(P)-binding Rossmann-like Domain"/>
    <property type="match status" value="1"/>
</dbReference>
<comment type="similarity">
    <text evidence="1">Belongs to the short-chain dehydrogenases/reductases (SDR) family.</text>
</comment>
<dbReference type="SUPFAM" id="SSF51735">
    <property type="entry name" value="NAD(P)-binding Rossmann-fold domains"/>
    <property type="match status" value="1"/>
</dbReference>
<dbReference type="PANTHER" id="PTHR42760:SF40">
    <property type="entry name" value="3-OXOACYL-[ACYL-CARRIER-PROTEIN] REDUCTASE, CHLOROPLASTIC"/>
    <property type="match status" value="1"/>
</dbReference>